<name>A0AAE4K566_9BURK</name>
<dbReference type="AlphaFoldDB" id="A0AAE4K566"/>
<accession>A0AAE4K566</accession>
<dbReference type="EMBL" id="JAVRAA010000003">
    <property type="protein sequence ID" value="MDT0336715.1"/>
    <property type="molecule type" value="Genomic_DNA"/>
</dbReference>
<sequence>MAQDDPLATRLQQLIAADAHRLPLLQAVRSLALPDAWIGAGCVRNAVWDALHGRPATAPHSDIDVIWFDPAACSPEQDLALEAQLTMACPGPQWSVRNQARMHLRNGDAPYASATDALRYWPETATAVAVRLTREDRIEIAAPLGLQDLWQGLLRPAGTFATDKQAQFAARVDGRGWLARWPQLRVVAAQDAIE</sequence>
<protein>
    <submittedName>
        <fullName evidence="1">Nucleotidyltransferase family protein</fullName>
    </submittedName>
</protein>
<proteinExistence type="predicted"/>
<dbReference type="InterPro" id="IPR009267">
    <property type="entry name" value="NTP_transf_6"/>
</dbReference>
<dbReference type="Pfam" id="PF06042">
    <property type="entry name" value="NTP_transf_6"/>
    <property type="match status" value="1"/>
</dbReference>
<dbReference type="PANTHER" id="PTHR39166">
    <property type="entry name" value="BLL1166 PROTEIN"/>
    <property type="match status" value="1"/>
</dbReference>
<gene>
    <name evidence="1" type="ORF">RJN63_07750</name>
</gene>
<reference evidence="1" key="1">
    <citation type="submission" date="2023-02" db="EMBL/GenBank/DDBJ databases">
        <title>Description of Herbaspirillum huttiense subsp. nephrolepsisexaltata and Herbaspirillum huttiense subsp. lycopersicon.</title>
        <authorList>
            <person name="Poudel M."/>
            <person name="Sharma A."/>
            <person name="Goss E."/>
            <person name="Tapia J.H."/>
            <person name="Harmon C.M."/>
            <person name="Jones J.B."/>
        </authorList>
    </citation>
    <scope>NUCLEOTIDE SEQUENCE</scope>
    <source>
        <strain evidence="1">NC40101</strain>
    </source>
</reference>
<dbReference type="PANTHER" id="PTHR39166:SF1">
    <property type="entry name" value="BLL1166 PROTEIN"/>
    <property type="match status" value="1"/>
</dbReference>
<comment type="caution">
    <text evidence="1">The sequence shown here is derived from an EMBL/GenBank/DDBJ whole genome shotgun (WGS) entry which is preliminary data.</text>
</comment>
<dbReference type="RefSeq" id="WP_310836789.1">
    <property type="nucleotide sequence ID" value="NZ_JAVLSM010000004.1"/>
</dbReference>
<evidence type="ECO:0000313" key="1">
    <source>
        <dbReference type="EMBL" id="MDT0336715.1"/>
    </source>
</evidence>
<organism evidence="1">
    <name type="scientific">Herbaspirillum huttiense subsp. nephrolepidis</name>
    <dbReference type="NCBI Taxonomy" id="3075126"/>
    <lineage>
        <taxon>Bacteria</taxon>
        <taxon>Pseudomonadati</taxon>
        <taxon>Pseudomonadota</taxon>
        <taxon>Betaproteobacteria</taxon>
        <taxon>Burkholderiales</taxon>
        <taxon>Oxalobacteraceae</taxon>
        <taxon>Herbaspirillum</taxon>
    </lineage>
</organism>